<reference evidence="6" key="1">
    <citation type="journal article" date="2019" name="Int. J. Syst. Evol. Microbiol.">
        <title>The Global Catalogue of Microorganisms (GCM) 10K type strain sequencing project: providing services to taxonomists for standard genome sequencing and annotation.</title>
        <authorList>
            <consortium name="The Broad Institute Genomics Platform"/>
            <consortium name="The Broad Institute Genome Sequencing Center for Infectious Disease"/>
            <person name="Wu L."/>
            <person name="Ma J."/>
        </authorList>
    </citation>
    <scope>NUCLEOTIDE SEQUENCE [LARGE SCALE GENOMIC DNA]</scope>
    <source>
        <strain evidence="6">CCM 8604</strain>
    </source>
</reference>
<feature type="domain" description="Teneurin-like YD-shell" evidence="4">
    <location>
        <begin position="908"/>
        <end position="1042"/>
    </location>
</feature>
<dbReference type="Pfam" id="PF05593">
    <property type="entry name" value="RHS_repeat"/>
    <property type="match status" value="2"/>
</dbReference>
<dbReference type="Pfam" id="PF20148">
    <property type="entry name" value="DUF6531"/>
    <property type="match status" value="1"/>
</dbReference>
<dbReference type="RefSeq" id="WP_377938498.1">
    <property type="nucleotide sequence ID" value="NZ_JBHTHQ010000017.1"/>
</dbReference>
<dbReference type="EMBL" id="JBHTHQ010000017">
    <property type="protein sequence ID" value="MFD0704781.1"/>
    <property type="molecule type" value="Genomic_DNA"/>
</dbReference>
<dbReference type="NCBIfam" id="TIGR01643">
    <property type="entry name" value="YD_repeat_2x"/>
    <property type="match status" value="10"/>
</dbReference>
<dbReference type="Proteomes" id="UP001597036">
    <property type="component" value="Unassembled WGS sequence"/>
</dbReference>
<dbReference type="InterPro" id="IPR056823">
    <property type="entry name" value="TEN-like_YD-shell"/>
</dbReference>
<feature type="compositionally biased region" description="Basic and acidic residues" evidence="2">
    <location>
        <begin position="135"/>
        <end position="147"/>
    </location>
</feature>
<comment type="caution">
    <text evidence="5">The sequence shown here is derived from an EMBL/GenBank/DDBJ whole genome shotgun (WGS) entry which is preliminary data.</text>
</comment>
<evidence type="ECO:0000256" key="1">
    <source>
        <dbReference type="ARBA" id="ARBA00022737"/>
    </source>
</evidence>
<evidence type="ECO:0000256" key="2">
    <source>
        <dbReference type="SAM" id="MobiDB-lite"/>
    </source>
</evidence>
<feature type="domain" description="DUF6531" evidence="3">
    <location>
        <begin position="307"/>
        <end position="390"/>
    </location>
</feature>
<gene>
    <name evidence="5" type="ORF">ACFQY8_03335</name>
</gene>
<keyword evidence="1" id="KW-0677">Repeat</keyword>
<evidence type="ECO:0000313" key="6">
    <source>
        <dbReference type="Proteomes" id="UP001597036"/>
    </source>
</evidence>
<feature type="region of interest" description="Disordered" evidence="2">
    <location>
        <begin position="135"/>
        <end position="176"/>
    </location>
</feature>
<evidence type="ECO:0000259" key="4">
    <source>
        <dbReference type="Pfam" id="PF25023"/>
    </source>
</evidence>
<proteinExistence type="predicted"/>
<evidence type="ECO:0000259" key="3">
    <source>
        <dbReference type="Pfam" id="PF20148"/>
    </source>
</evidence>
<dbReference type="InterPro" id="IPR006530">
    <property type="entry name" value="YD"/>
</dbReference>
<dbReference type="InterPro" id="IPR031325">
    <property type="entry name" value="RHS_repeat"/>
</dbReference>
<feature type="domain" description="Teneurin-like YD-shell" evidence="4">
    <location>
        <begin position="714"/>
        <end position="880"/>
    </location>
</feature>
<sequence>MVNLKGNTEDVYTSVQKNASENFITACTSMSTALQDANTAYNNGASTAKNQFQGYFRDIFDTNCAVQNTDRDNLVAALDAVAKGMRQAQAAAQAEQKRREKAREWQKKHAEWQRHIDDKSWFGIPSLVYAQQHSEPKISEKDLKEGTKPSISAPQTKAVSRDTPQPGSASGTTNVSSAISDNLDTFVNTVRGTTGTVTAKISALSNAYNSLESAWTWKNSATLINGMADLITTFSAYNQNNDNDATWLSVISNAFATAGGQGSVVSLSDQALLATLQAAGVSTTRQALLVPQLSLAGMPVSTGFADDPVNTVTGNFVEPEIDIAFMGAASSLACMRMYNSHIAYMQNSGLSDAPSIGVYGIGWSSILDQRMVITDDSVTWIHDDGRQSVFPLNIDNDATRANNENFWARKTTLAETRLIGDFADSGASSDVWLINDNHGTQWVFDTDGQWVAYSSHKSDTVRAVRDDSNRIILLEHARGRSISVNYNALGFVSSLVASDGQIVSYEYEDNYLTVVVSHDGHRSYILGRQKLIEKVISATGVVEVTNTYDDKARVTSQTSQFGRTSRYTYLPGNVTTISDNDGKRANTWIADRYGRTVGLIDSHGNRQSMAYDEHGNLVMSRDRDGDTTIHFYDDRGRETRTVLPTKAQIRYEWDDYDRVTLVSTDNGSTMSYWYANDSDRNPSKIIDAVGGVTLLEWSIDSKLERIIDPTGVTISFEYDQYGDLIGVMNALGDTSRLVRDDAGRIIQAISPLGFATYFEYTDKGMLKTVTQADKHKWNYEYDTHNRLVAITAPDNTITRYEYAPHGELIRVIDPLGRSTEQTFDDLGNVSETILPDGARWAFTRDSLSRLTQIVDPSGSAWNYAYTKTGDVTKITDPTGVSQQSTGNLLHGSVHSLDTQGQVDETVYFDKYGRPVTLTDISGASESVSYDASGKVIEIINAEGGCTKFTRDLSGRIVSVVSPEGRETKYTYDSCGRLATIVTPNGGITSYTYDADSRLIAQVNPAGEKSTYTYDCMNRLVESTIPGVGKSQYSYDAMGRVTYSRDINYGIRKFAYDRAGRLVKATNGVGGVTRYEYDARDRITAITDPLGGVTCREYNNQDKVVKVTDRLGRVTSATYDAAGRQLSQTGPDGVTLKFVYDNGELTETLVDGNLLSRVEMDRVNRTVKLLDYTDPTNTQPTTHTLRFDALGRLTVQEFDDSHTHTQQKSSWSYGGDGQVVSYTPTSCGSRTYQFD</sequence>
<dbReference type="SUPFAM" id="SSF50960">
    <property type="entry name" value="TolB, C-terminal domain"/>
    <property type="match status" value="1"/>
</dbReference>
<dbReference type="Pfam" id="PF25023">
    <property type="entry name" value="TEN_YD-shell"/>
    <property type="match status" value="2"/>
</dbReference>
<keyword evidence="6" id="KW-1185">Reference proteome</keyword>
<dbReference type="Gene3D" id="2.180.10.10">
    <property type="entry name" value="RHS repeat-associated core"/>
    <property type="match status" value="3"/>
</dbReference>
<organism evidence="5 6">
    <name type="scientific">Alloscardovia venturai</name>
    <dbReference type="NCBI Taxonomy" id="1769421"/>
    <lineage>
        <taxon>Bacteria</taxon>
        <taxon>Bacillati</taxon>
        <taxon>Actinomycetota</taxon>
        <taxon>Actinomycetes</taxon>
        <taxon>Bifidobacteriales</taxon>
        <taxon>Bifidobacteriaceae</taxon>
        <taxon>Alloscardovia</taxon>
    </lineage>
</organism>
<feature type="non-terminal residue" evidence="5">
    <location>
        <position position="1234"/>
    </location>
</feature>
<protein>
    <submittedName>
        <fullName evidence="5">DUF6531 domain-containing protein</fullName>
    </submittedName>
</protein>
<name>A0ABW2Y859_9BIFI</name>
<accession>A0ABW2Y859</accession>
<feature type="compositionally biased region" description="Polar residues" evidence="2">
    <location>
        <begin position="149"/>
        <end position="176"/>
    </location>
</feature>
<dbReference type="SUPFAM" id="SSF63829">
    <property type="entry name" value="Calcium-dependent phosphotriesterase"/>
    <property type="match status" value="1"/>
</dbReference>
<dbReference type="PANTHER" id="PTHR32305">
    <property type="match status" value="1"/>
</dbReference>
<evidence type="ECO:0000313" key="5">
    <source>
        <dbReference type="EMBL" id="MFD0704781.1"/>
    </source>
</evidence>
<dbReference type="InterPro" id="IPR050708">
    <property type="entry name" value="T6SS_VgrG/RHS"/>
</dbReference>
<dbReference type="InterPro" id="IPR045351">
    <property type="entry name" value="DUF6531"/>
</dbReference>
<dbReference type="PANTHER" id="PTHR32305:SF15">
    <property type="entry name" value="PROTEIN RHSA-RELATED"/>
    <property type="match status" value="1"/>
</dbReference>